<dbReference type="EC" id="2.7.13.3" evidence="3"/>
<evidence type="ECO:0000256" key="13">
    <source>
        <dbReference type="SAM" id="Phobius"/>
    </source>
</evidence>
<reference evidence="16 17" key="1">
    <citation type="submission" date="2019-03" db="EMBL/GenBank/DDBJ databases">
        <authorList>
            <person name="Jensen L."/>
            <person name="Storgaard J."/>
            <person name="Sulaj E."/>
            <person name="Schramm A."/>
            <person name="Marshall I.P.G."/>
        </authorList>
    </citation>
    <scope>NUCLEOTIDE SEQUENCE [LARGE SCALE GENOMIC DNA]</scope>
    <source>
        <strain evidence="16 17">2017H2G3</strain>
    </source>
</reference>
<dbReference type="SMART" id="SM00387">
    <property type="entry name" value="HATPase_c"/>
    <property type="match status" value="1"/>
</dbReference>
<dbReference type="PANTHER" id="PTHR43065">
    <property type="entry name" value="SENSOR HISTIDINE KINASE"/>
    <property type="match status" value="1"/>
</dbReference>
<comment type="caution">
    <text evidence="16">The sequence shown here is derived from an EMBL/GenBank/DDBJ whole genome shotgun (WGS) entry which is preliminary data.</text>
</comment>
<dbReference type="PROSITE" id="PS50885">
    <property type="entry name" value="HAMP"/>
    <property type="match status" value="1"/>
</dbReference>
<evidence type="ECO:0000256" key="4">
    <source>
        <dbReference type="ARBA" id="ARBA00022475"/>
    </source>
</evidence>
<dbReference type="Pfam" id="PF00512">
    <property type="entry name" value="HisKA"/>
    <property type="match status" value="1"/>
</dbReference>
<dbReference type="OrthoDB" id="9815750at2"/>
<keyword evidence="4" id="KW-1003">Cell membrane</keyword>
<dbReference type="Gene3D" id="6.10.340.10">
    <property type="match status" value="1"/>
</dbReference>
<gene>
    <name evidence="16" type="ORF">E0Y62_04295</name>
</gene>
<evidence type="ECO:0000256" key="9">
    <source>
        <dbReference type="ARBA" id="ARBA00022840"/>
    </source>
</evidence>
<evidence type="ECO:0000256" key="10">
    <source>
        <dbReference type="ARBA" id="ARBA00023012"/>
    </source>
</evidence>
<evidence type="ECO:0000313" key="17">
    <source>
        <dbReference type="Proteomes" id="UP000293846"/>
    </source>
</evidence>
<dbReference type="Pfam" id="PF00672">
    <property type="entry name" value="HAMP"/>
    <property type="match status" value="1"/>
</dbReference>
<evidence type="ECO:0000256" key="3">
    <source>
        <dbReference type="ARBA" id="ARBA00012438"/>
    </source>
</evidence>
<keyword evidence="8" id="KW-0418">Kinase</keyword>
<dbReference type="AlphaFoldDB" id="A0A4R1AYD7"/>
<keyword evidence="5" id="KW-0597">Phosphoprotein</keyword>
<evidence type="ECO:0000256" key="2">
    <source>
        <dbReference type="ARBA" id="ARBA00004651"/>
    </source>
</evidence>
<dbReference type="Gene3D" id="1.10.287.130">
    <property type="match status" value="1"/>
</dbReference>
<name>A0A4R1AYD7_9BACI</name>
<evidence type="ECO:0000313" key="16">
    <source>
        <dbReference type="EMBL" id="TCJ05597.1"/>
    </source>
</evidence>
<keyword evidence="6" id="KW-0808">Transferase</keyword>
<dbReference type="InterPro" id="IPR005467">
    <property type="entry name" value="His_kinase_dom"/>
</dbReference>
<dbReference type="Proteomes" id="UP000293846">
    <property type="component" value="Unassembled WGS sequence"/>
</dbReference>
<keyword evidence="13" id="KW-0812">Transmembrane</keyword>
<dbReference type="PRINTS" id="PR00344">
    <property type="entry name" value="BCTRLSENSOR"/>
</dbReference>
<dbReference type="EMBL" id="SJTH01000004">
    <property type="protein sequence ID" value="TCJ05597.1"/>
    <property type="molecule type" value="Genomic_DNA"/>
</dbReference>
<evidence type="ECO:0000259" key="15">
    <source>
        <dbReference type="PROSITE" id="PS50885"/>
    </source>
</evidence>
<keyword evidence="17" id="KW-1185">Reference proteome</keyword>
<evidence type="ECO:0000256" key="12">
    <source>
        <dbReference type="SAM" id="Coils"/>
    </source>
</evidence>
<comment type="subcellular location">
    <subcellularLocation>
        <location evidence="2">Cell membrane</location>
        <topology evidence="2">Multi-pass membrane protein</topology>
    </subcellularLocation>
</comment>
<keyword evidence="11 13" id="KW-0472">Membrane</keyword>
<feature type="coiled-coil region" evidence="12">
    <location>
        <begin position="292"/>
        <end position="319"/>
    </location>
</feature>
<dbReference type="CDD" id="cd06225">
    <property type="entry name" value="HAMP"/>
    <property type="match status" value="1"/>
</dbReference>
<keyword evidence="7" id="KW-0547">Nucleotide-binding</keyword>
<dbReference type="Gene3D" id="3.30.565.10">
    <property type="entry name" value="Histidine kinase-like ATPase, C-terminal domain"/>
    <property type="match status" value="1"/>
</dbReference>
<feature type="transmembrane region" description="Helical" evidence="13">
    <location>
        <begin position="197"/>
        <end position="216"/>
    </location>
</feature>
<evidence type="ECO:0000256" key="5">
    <source>
        <dbReference type="ARBA" id="ARBA00022553"/>
    </source>
</evidence>
<dbReference type="GO" id="GO:0000155">
    <property type="term" value="F:phosphorelay sensor kinase activity"/>
    <property type="evidence" value="ECO:0007669"/>
    <property type="project" value="InterPro"/>
</dbReference>
<dbReference type="InterPro" id="IPR036890">
    <property type="entry name" value="HATPase_C_sf"/>
</dbReference>
<organism evidence="16 17">
    <name type="scientific">Cytobacillus praedii</name>
    <dbReference type="NCBI Taxonomy" id="1742358"/>
    <lineage>
        <taxon>Bacteria</taxon>
        <taxon>Bacillati</taxon>
        <taxon>Bacillota</taxon>
        <taxon>Bacilli</taxon>
        <taxon>Bacillales</taxon>
        <taxon>Bacillaceae</taxon>
        <taxon>Cytobacillus</taxon>
    </lineage>
</organism>
<dbReference type="InterPro" id="IPR003661">
    <property type="entry name" value="HisK_dim/P_dom"/>
</dbReference>
<dbReference type="RefSeq" id="WP_131236238.1">
    <property type="nucleotide sequence ID" value="NZ_SJTH01000004.1"/>
</dbReference>
<keyword evidence="12" id="KW-0175">Coiled coil</keyword>
<keyword evidence="10" id="KW-0902">Two-component regulatory system</keyword>
<dbReference type="SUPFAM" id="SSF47384">
    <property type="entry name" value="Homodimeric domain of signal transducing histidine kinase"/>
    <property type="match status" value="1"/>
</dbReference>
<evidence type="ECO:0000256" key="11">
    <source>
        <dbReference type="ARBA" id="ARBA00023136"/>
    </source>
</evidence>
<dbReference type="InterPro" id="IPR003594">
    <property type="entry name" value="HATPase_dom"/>
</dbReference>
<dbReference type="InterPro" id="IPR003660">
    <property type="entry name" value="HAMP_dom"/>
</dbReference>
<evidence type="ECO:0000256" key="8">
    <source>
        <dbReference type="ARBA" id="ARBA00022777"/>
    </source>
</evidence>
<dbReference type="SUPFAM" id="SSF55874">
    <property type="entry name" value="ATPase domain of HSP90 chaperone/DNA topoisomerase II/histidine kinase"/>
    <property type="match status" value="1"/>
</dbReference>
<protein>
    <recommendedName>
        <fullName evidence="3">histidine kinase</fullName>
        <ecNumber evidence="3">2.7.13.3</ecNumber>
    </recommendedName>
</protein>
<feature type="domain" description="HAMP" evidence="15">
    <location>
        <begin position="221"/>
        <end position="273"/>
    </location>
</feature>
<evidence type="ECO:0000256" key="6">
    <source>
        <dbReference type="ARBA" id="ARBA00022679"/>
    </source>
</evidence>
<evidence type="ECO:0000259" key="14">
    <source>
        <dbReference type="PROSITE" id="PS50109"/>
    </source>
</evidence>
<keyword evidence="9" id="KW-0067">ATP-binding</keyword>
<evidence type="ECO:0000256" key="1">
    <source>
        <dbReference type="ARBA" id="ARBA00000085"/>
    </source>
</evidence>
<dbReference type="SMART" id="SM00388">
    <property type="entry name" value="HisKA"/>
    <property type="match status" value="1"/>
</dbReference>
<proteinExistence type="predicted"/>
<dbReference type="PROSITE" id="PS50109">
    <property type="entry name" value="HIS_KIN"/>
    <property type="match status" value="1"/>
</dbReference>
<accession>A0A4R1AYD7</accession>
<dbReference type="GO" id="GO:0005524">
    <property type="term" value="F:ATP binding"/>
    <property type="evidence" value="ECO:0007669"/>
    <property type="project" value="UniProtKB-KW"/>
</dbReference>
<dbReference type="PANTHER" id="PTHR43065:SF46">
    <property type="entry name" value="C4-DICARBOXYLATE TRANSPORT SENSOR PROTEIN DCTB"/>
    <property type="match status" value="1"/>
</dbReference>
<dbReference type="SUPFAM" id="SSF158472">
    <property type="entry name" value="HAMP domain-like"/>
    <property type="match status" value="1"/>
</dbReference>
<keyword evidence="13" id="KW-1133">Transmembrane helix</keyword>
<dbReference type="Pfam" id="PF02518">
    <property type="entry name" value="HATPase_c"/>
    <property type="match status" value="1"/>
</dbReference>
<dbReference type="SMART" id="SM00304">
    <property type="entry name" value="HAMP"/>
    <property type="match status" value="1"/>
</dbReference>
<comment type="catalytic activity">
    <reaction evidence="1">
        <text>ATP + protein L-histidine = ADP + protein N-phospho-L-histidine.</text>
        <dbReference type="EC" id="2.7.13.3"/>
    </reaction>
</comment>
<dbReference type="STRING" id="1742358.GCA_001439605_04869"/>
<dbReference type="CDD" id="cd00082">
    <property type="entry name" value="HisKA"/>
    <property type="match status" value="1"/>
</dbReference>
<feature type="transmembrane region" description="Helical" evidence="13">
    <location>
        <begin position="14"/>
        <end position="36"/>
    </location>
</feature>
<evidence type="ECO:0000256" key="7">
    <source>
        <dbReference type="ARBA" id="ARBA00022741"/>
    </source>
</evidence>
<sequence length="538" mass="61085">MKEQINNLPLFRKILLFSFFVSLILVVATAGISLLLQTKQMEKQLRFRVVEMSALWGTIIDIEDIKKVITERNREYPSFQSLMHSLSIVNENAPYTNAVLLEPKVSANGEVFVLVSSEDFEKKGVKSLSFLKVDGTYVETFNEAIRKDKIVSSPLYQDELGFWITSFVPISDHNGKLTAILAMDINAAILSEYQKNITLYLIGIFVVILFLYYFVLKRGLRKFLNPVNEIISGFNEVSKGNFEVKLKTSDQSDLGILVERFNAMTNQLSQLFERLSATTEQFGTGNKNIAPLHRFEEAIDEMEQILQRTKIQRELQRAEKMNAIGQLAASVAHEIRNPMTVVKGFLQIFLAKEQMSDEERMYIRLMIEEMHRAETIINDYLSLAKPDIEHMELVDAGEFASRVMDLMNSYAMMSKNISIEINLNHGVYIKSNPSELRQVLINILKNGIEAMKDGGNLNLSVYKENGYGVFKISDTGIGMSNIELERLGTPFYSLKEKGTGIGMMVCYQIIDRMKGKIEVESEVGIGTTFNIFIPLAEE</sequence>
<dbReference type="InterPro" id="IPR004358">
    <property type="entry name" value="Sig_transdc_His_kin-like_C"/>
</dbReference>
<feature type="domain" description="Histidine kinase" evidence="14">
    <location>
        <begin position="330"/>
        <end position="537"/>
    </location>
</feature>
<dbReference type="GO" id="GO:0005886">
    <property type="term" value="C:plasma membrane"/>
    <property type="evidence" value="ECO:0007669"/>
    <property type="project" value="UniProtKB-SubCell"/>
</dbReference>
<dbReference type="InterPro" id="IPR036097">
    <property type="entry name" value="HisK_dim/P_sf"/>
</dbReference>